<keyword evidence="3" id="KW-1185">Reference proteome</keyword>
<evidence type="ECO:0000259" key="1">
    <source>
        <dbReference type="PROSITE" id="PS50994"/>
    </source>
</evidence>
<dbReference type="Proteomes" id="UP001595833">
    <property type="component" value="Unassembled WGS sequence"/>
</dbReference>
<sequence>MLLRLAYLGMSNAFMLLRLLPLSDGDKDVEILVLRHQITVLERQLGDARPRFSPADRAFLAALLHRLPMQALRRLRLPVRPETVLRWHRDLLAHRHAASSRPKRPGRPRTIRSIRLLVLRLARENPSWGHRRIHGELLVLGIKVAASTVWQILQDAGIDPVPQRTTTTWSTFLRSQADALLACDFFETHTLTGTRLYILAVIEHTSRRIRVLGATAHPTASWVTQTARNLVMDLEDTGSTARFLIRDRDGKFPALFDAVLADSGIEVVLSGVQIPRMNAIMERWIRSCRRELLDRTLIWNRPQLLHALREYEKYYNTHRPHQGIANARPLRTLPPAVTDQATLTRLDIRQRQRLGGILRAAVRSWIEPGSAGEIQSRRPAGSARTWTFMPWRLCFPE</sequence>
<dbReference type="PROSITE" id="PS50994">
    <property type="entry name" value="INTEGRASE"/>
    <property type="match status" value="1"/>
</dbReference>
<organism evidence="2 3">
    <name type="scientific">Saccharothrix xinjiangensis</name>
    <dbReference type="NCBI Taxonomy" id="204798"/>
    <lineage>
        <taxon>Bacteria</taxon>
        <taxon>Bacillati</taxon>
        <taxon>Actinomycetota</taxon>
        <taxon>Actinomycetes</taxon>
        <taxon>Pseudonocardiales</taxon>
        <taxon>Pseudonocardiaceae</taxon>
        <taxon>Saccharothrix</taxon>
    </lineage>
</organism>
<dbReference type="EMBL" id="JBHSJB010000008">
    <property type="protein sequence ID" value="MFC5054170.1"/>
    <property type="molecule type" value="Genomic_DNA"/>
</dbReference>
<comment type="caution">
    <text evidence="2">The sequence shown here is derived from an EMBL/GenBank/DDBJ whole genome shotgun (WGS) entry which is preliminary data.</text>
</comment>
<protein>
    <submittedName>
        <fullName evidence="2">Integrase core domain-containing protein</fullName>
    </submittedName>
</protein>
<gene>
    <name evidence="2" type="ORF">ACFPFM_10405</name>
</gene>
<accession>A0ABV9XUZ2</accession>
<reference evidence="3" key="1">
    <citation type="journal article" date="2019" name="Int. J. Syst. Evol. Microbiol.">
        <title>The Global Catalogue of Microorganisms (GCM) 10K type strain sequencing project: providing services to taxonomists for standard genome sequencing and annotation.</title>
        <authorList>
            <consortium name="The Broad Institute Genomics Platform"/>
            <consortium name="The Broad Institute Genome Sequencing Center for Infectious Disease"/>
            <person name="Wu L."/>
            <person name="Ma J."/>
        </authorList>
    </citation>
    <scope>NUCLEOTIDE SEQUENCE [LARGE SCALE GENOMIC DNA]</scope>
    <source>
        <strain evidence="3">KCTC 12848</strain>
    </source>
</reference>
<dbReference type="RefSeq" id="WP_344038634.1">
    <property type="nucleotide sequence ID" value="NZ_BAAAKE010000012.1"/>
</dbReference>
<evidence type="ECO:0000313" key="3">
    <source>
        <dbReference type="Proteomes" id="UP001595833"/>
    </source>
</evidence>
<dbReference type="Gene3D" id="3.30.420.10">
    <property type="entry name" value="Ribonuclease H-like superfamily/Ribonuclease H"/>
    <property type="match status" value="1"/>
</dbReference>
<name>A0ABV9XUZ2_9PSEU</name>
<dbReference type="InterPro" id="IPR012337">
    <property type="entry name" value="RNaseH-like_sf"/>
</dbReference>
<dbReference type="InterPro" id="IPR009057">
    <property type="entry name" value="Homeodomain-like_sf"/>
</dbReference>
<dbReference type="InterPro" id="IPR036397">
    <property type="entry name" value="RNaseH_sf"/>
</dbReference>
<evidence type="ECO:0000313" key="2">
    <source>
        <dbReference type="EMBL" id="MFC5054170.1"/>
    </source>
</evidence>
<dbReference type="InterPro" id="IPR001584">
    <property type="entry name" value="Integrase_cat-core"/>
</dbReference>
<dbReference type="SUPFAM" id="SSF46689">
    <property type="entry name" value="Homeodomain-like"/>
    <property type="match status" value="1"/>
</dbReference>
<dbReference type="SUPFAM" id="SSF53098">
    <property type="entry name" value="Ribonuclease H-like"/>
    <property type="match status" value="1"/>
</dbReference>
<dbReference type="Pfam" id="PF13683">
    <property type="entry name" value="rve_3"/>
    <property type="match status" value="1"/>
</dbReference>
<feature type="domain" description="Integrase catalytic" evidence="1">
    <location>
        <begin position="173"/>
        <end position="337"/>
    </location>
</feature>
<proteinExistence type="predicted"/>